<comment type="caution">
    <text evidence="7">The sequence shown here is derived from an EMBL/GenBank/DDBJ whole genome shotgun (WGS) entry which is preliminary data.</text>
</comment>
<protein>
    <recommendedName>
        <fullName evidence="9">U3 small nucleolar RNA-associated protein 11</fullName>
    </recommendedName>
</protein>
<keyword evidence="4" id="KW-0698">rRNA processing</keyword>
<organism evidence="7 8">
    <name type="scientific">Candolleomyces aberdarensis</name>
    <dbReference type="NCBI Taxonomy" id="2316362"/>
    <lineage>
        <taxon>Eukaryota</taxon>
        <taxon>Fungi</taxon>
        <taxon>Dikarya</taxon>
        <taxon>Basidiomycota</taxon>
        <taxon>Agaricomycotina</taxon>
        <taxon>Agaricomycetes</taxon>
        <taxon>Agaricomycetidae</taxon>
        <taxon>Agaricales</taxon>
        <taxon>Agaricineae</taxon>
        <taxon>Psathyrellaceae</taxon>
        <taxon>Candolleomyces</taxon>
    </lineage>
</organism>
<comment type="similarity">
    <text evidence="3">Belongs to the UTP11 family.</text>
</comment>
<dbReference type="OrthoDB" id="29058at2759"/>
<dbReference type="PANTHER" id="PTHR12838:SF0">
    <property type="entry name" value="U3 SMALL NUCLEOLAR RNA-ASSOCIATED PROTEIN 11-RELATED"/>
    <property type="match status" value="1"/>
</dbReference>
<dbReference type="STRING" id="2316362.A0A4Q2D160"/>
<reference evidence="7 8" key="1">
    <citation type="submission" date="2019-01" db="EMBL/GenBank/DDBJ databases">
        <title>Draft genome sequence of Psathyrella aberdarensis IHI B618.</title>
        <authorList>
            <person name="Buettner E."/>
            <person name="Kellner H."/>
        </authorList>
    </citation>
    <scope>NUCLEOTIDE SEQUENCE [LARGE SCALE GENOMIC DNA]</scope>
    <source>
        <strain evidence="7 8">IHI B618</strain>
    </source>
</reference>
<evidence type="ECO:0000256" key="4">
    <source>
        <dbReference type="ARBA" id="ARBA00022552"/>
    </source>
</evidence>
<feature type="region of interest" description="Disordered" evidence="6">
    <location>
        <begin position="285"/>
        <end position="328"/>
    </location>
</feature>
<gene>
    <name evidence="7" type="ORF">EST38_g13371</name>
</gene>
<comment type="subcellular location">
    <subcellularLocation>
        <location evidence="2">Nucleus</location>
        <location evidence="2">Nucleolus</location>
    </subcellularLocation>
</comment>
<evidence type="ECO:0000256" key="6">
    <source>
        <dbReference type="SAM" id="MobiDB-lite"/>
    </source>
</evidence>
<evidence type="ECO:0000313" key="7">
    <source>
        <dbReference type="EMBL" id="RXW12482.1"/>
    </source>
</evidence>
<proteinExistence type="inferred from homology"/>
<dbReference type="InterPro" id="IPR007144">
    <property type="entry name" value="SSU_processome_Utp11"/>
</dbReference>
<feature type="compositionally biased region" description="Acidic residues" evidence="6">
    <location>
        <begin position="232"/>
        <end position="242"/>
    </location>
</feature>
<name>A0A4Q2D160_9AGAR</name>
<evidence type="ECO:0000256" key="1">
    <source>
        <dbReference type="ARBA" id="ARBA00004099"/>
    </source>
</evidence>
<dbReference type="AlphaFoldDB" id="A0A4Q2D160"/>
<evidence type="ECO:0008006" key="9">
    <source>
        <dbReference type="Google" id="ProtNLM"/>
    </source>
</evidence>
<evidence type="ECO:0000256" key="3">
    <source>
        <dbReference type="ARBA" id="ARBA00008105"/>
    </source>
</evidence>
<dbReference type="PANTHER" id="PTHR12838">
    <property type="entry name" value="U3 SMALL NUCLEOLAR RNA-ASSOCIATED PROTEIN 11"/>
    <property type="match status" value="1"/>
</dbReference>
<dbReference type="GO" id="GO:0032040">
    <property type="term" value="C:small-subunit processome"/>
    <property type="evidence" value="ECO:0007669"/>
    <property type="project" value="InterPro"/>
</dbReference>
<feature type="compositionally biased region" description="Acidic residues" evidence="6">
    <location>
        <begin position="300"/>
        <end position="312"/>
    </location>
</feature>
<evidence type="ECO:0000256" key="5">
    <source>
        <dbReference type="ARBA" id="ARBA00023242"/>
    </source>
</evidence>
<dbReference type="GO" id="GO:0006364">
    <property type="term" value="P:rRNA processing"/>
    <property type="evidence" value="ECO:0007669"/>
    <property type="project" value="UniProtKB-KW"/>
</dbReference>
<keyword evidence="8" id="KW-1185">Reference proteome</keyword>
<evidence type="ECO:0000256" key="2">
    <source>
        <dbReference type="ARBA" id="ARBA00004604"/>
    </source>
</evidence>
<accession>A0A4Q2D160</accession>
<feature type="compositionally biased region" description="Basic residues" evidence="6">
    <location>
        <begin position="216"/>
        <end position="225"/>
    </location>
</feature>
<sequence length="344" mass="40044">MTSSLKNSLHRRNHKERSQLAHRAKLGFLEKHKDYVLRARDYHSKQDRLTRLRQKAAEKNKDEFYFSMNGEKTRGGVHTKDRGNVALPTDYVKLLKTQDENYVRTMRMSNLKKIDKIKKKLTEMADLFKSSLDGTSAEDEGLDSEEYKILEDSGVLSPRRKGGRRKAAAGHVVFASSLEEAQALHNSQSTHDDDNMDVEASKQVLESEEDLGWKQKPSKSKKSKPSHMNNDLEWEDEDDLSATEDSLQSGTETRRRLLKELSARLHRDQQLQYAQREFEMQRLMMGKGARQKISATQKEEGDDESEEDEDEVDARKGRRKDRPRTVDEATYKPRVYKWKLERKR</sequence>
<dbReference type="EMBL" id="SDEE01001226">
    <property type="protein sequence ID" value="RXW12482.1"/>
    <property type="molecule type" value="Genomic_DNA"/>
</dbReference>
<dbReference type="Pfam" id="PF03998">
    <property type="entry name" value="Utp11"/>
    <property type="match status" value="1"/>
</dbReference>
<dbReference type="Proteomes" id="UP000290288">
    <property type="component" value="Unassembled WGS sequence"/>
</dbReference>
<evidence type="ECO:0000313" key="8">
    <source>
        <dbReference type="Proteomes" id="UP000290288"/>
    </source>
</evidence>
<keyword evidence="5" id="KW-0539">Nucleus</keyword>
<feature type="region of interest" description="Disordered" evidence="6">
    <location>
        <begin position="203"/>
        <end position="253"/>
    </location>
</feature>
<comment type="function">
    <text evidence="1">Involved in nucleolar processing of pre-18S ribosomal RNA.</text>
</comment>